<feature type="region of interest" description="Disordered" evidence="5">
    <location>
        <begin position="225"/>
        <end position="244"/>
    </location>
</feature>
<accession>A0A1M5UYA4</accession>
<dbReference type="PROSITE" id="PS51904">
    <property type="entry name" value="GLYCOSYL_HYDROL_F25_2"/>
    <property type="match status" value="1"/>
</dbReference>
<name>A0A1M5UYA4_9CLOT</name>
<dbReference type="InterPro" id="IPR017853">
    <property type="entry name" value="GH"/>
</dbReference>
<dbReference type="PROSITE" id="PS51782">
    <property type="entry name" value="LYSM"/>
    <property type="match status" value="3"/>
</dbReference>
<dbReference type="SMART" id="SM00257">
    <property type="entry name" value="LysM"/>
    <property type="match status" value="3"/>
</dbReference>
<dbReference type="GO" id="GO:0016998">
    <property type="term" value="P:cell wall macromolecule catabolic process"/>
    <property type="evidence" value="ECO:0007669"/>
    <property type="project" value="InterPro"/>
</dbReference>
<dbReference type="AlphaFoldDB" id="A0A1M5UYA4"/>
<feature type="domain" description="LysM" evidence="6">
    <location>
        <begin position="358"/>
        <end position="402"/>
    </location>
</feature>
<evidence type="ECO:0000256" key="2">
    <source>
        <dbReference type="ARBA" id="ARBA00022801"/>
    </source>
</evidence>
<evidence type="ECO:0000259" key="6">
    <source>
        <dbReference type="PROSITE" id="PS51782"/>
    </source>
</evidence>
<comment type="catalytic activity">
    <reaction evidence="4">
        <text>Hydrolysis of (1-&gt;4)-beta-linkages between N-acetylmuramic acid and N-acetyl-D-glucosamine residues in a peptidoglycan and between N-acetyl-D-glucosamine residues in chitodextrins.</text>
        <dbReference type="EC" id="3.2.1.17"/>
    </reaction>
</comment>
<feature type="domain" description="LysM" evidence="6">
    <location>
        <begin position="300"/>
        <end position="344"/>
    </location>
</feature>
<keyword evidence="3 4" id="KW-0326">Glycosidase</keyword>
<dbReference type="EMBL" id="FQXP01000004">
    <property type="protein sequence ID" value="SHH68037.1"/>
    <property type="molecule type" value="Genomic_DNA"/>
</dbReference>
<dbReference type="CDD" id="cd00118">
    <property type="entry name" value="LysM"/>
    <property type="match status" value="3"/>
</dbReference>
<dbReference type="PROSITE" id="PS00953">
    <property type="entry name" value="GLYCOSYL_HYDROL_F25_1"/>
    <property type="match status" value="1"/>
</dbReference>
<dbReference type="GO" id="GO:0009253">
    <property type="term" value="P:peptidoglycan catabolic process"/>
    <property type="evidence" value="ECO:0007669"/>
    <property type="project" value="InterPro"/>
</dbReference>
<dbReference type="InterPro" id="IPR018077">
    <property type="entry name" value="Glyco_hydro_fam25_subgr"/>
</dbReference>
<dbReference type="InterPro" id="IPR036779">
    <property type="entry name" value="LysM_dom_sf"/>
</dbReference>
<sequence length="403" mass="43881">MYTFIKNKHIIYKKYVLEVIIIQSLDEGKYSGIDVSNWQGSIDFSQVKNSGVQVVYMKATEGNYYTDTSLNRNYSGAKVNGLLVGFYHFFRANIDPKEQAKYFINSISGRTPDCRLALDIETTQGYGPDELTSRCIDFLEEVKRLSGLDVVVYTYTSFAKSNLTSSISQYPLWIAHYGVTTPGYNGVWDSWIGFQYSDSGSISGVNGKCDLDKFMEEILLSCTETIPGSRPSETESSNSNNGTYTVQAGDTLSGIAQKYGTTWQSLAQLNNISNPNVIYPGEVLKVSGGSSNSNSTAVGGTYTVQTGDTLSGIAQKYGTTWQNLAQLNNISDPNVIYPGEVLKISGGSSNSGSTAAGETYTVQAGDTLSGIAQKYGTTWQKLAQINNISNPNVIYPGQVLKIN</sequence>
<evidence type="ECO:0000256" key="3">
    <source>
        <dbReference type="ARBA" id="ARBA00023295"/>
    </source>
</evidence>
<dbReference type="CDD" id="cd06525">
    <property type="entry name" value="GH25_Lyc-like"/>
    <property type="match status" value="1"/>
</dbReference>
<dbReference type="STRING" id="1121306.SAMN02745196_01004"/>
<dbReference type="InterPro" id="IPR008270">
    <property type="entry name" value="Glyco_hydro_25_AS"/>
</dbReference>
<dbReference type="SUPFAM" id="SSF54106">
    <property type="entry name" value="LysM domain"/>
    <property type="match status" value="3"/>
</dbReference>
<dbReference type="PANTHER" id="PTHR33734:SF22">
    <property type="entry name" value="MEMBRANE-BOUND LYTIC MUREIN TRANSGLYCOSYLASE D"/>
    <property type="match status" value="1"/>
</dbReference>
<dbReference type="SUPFAM" id="SSF51445">
    <property type="entry name" value="(Trans)glycosidases"/>
    <property type="match status" value="1"/>
</dbReference>
<dbReference type="Proteomes" id="UP000184526">
    <property type="component" value="Unassembled WGS sequence"/>
</dbReference>
<dbReference type="GO" id="GO:0008932">
    <property type="term" value="F:lytic endotransglycosylase activity"/>
    <property type="evidence" value="ECO:0007669"/>
    <property type="project" value="TreeGrafter"/>
</dbReference>
<dbReference type="PANTHER" id="PTHR33734">
    <property type="entry name" value="LYSM DOMAIN-CONTAINING GPI-ANCHORED PROTEIN 2"/>
    <property type="match status" value="1"/>
</dbReference>
<keyword evidence="2 4" id="KW-0378">Hydrolase</keyword>
<dbReference type="SMART" id="SM00641">
    <property type="entry name" value="Glyco_25"/>
    <property type="match status" value="1"/>
</dbReference>
<dbReference type="InterPro" id="IPR018392">
    <property type="entry name" value="LysM"/>
</dbReference>
<dbReference type="Gene3D" id="3.10.350.10">
    <property type="entry name" value="LysM domain"/>
    <property type="match status" value="3"/>
</dbReference>
<reference evidence="7 8" key="1">
    <citation type="submission" date="2016-11" db="EMBL/GenBank/DDBJ databases">
        <authorList>
            <person name="Jaros S."/>
            <person name="Januszkiewicz K."/>
            <person name="Wedrychowicz H."/>
        </authorList>
    </citation>
    <scope>NUCLEOTIDE SEQUENCE [LARGE SCALE GENOMIC DNA]</scope>
    <source>
        <strain evidence="7 8">DSM 3089</strain>
    </source>
</reference>
<comment type="similarity">
    <text evidence="1 4">Belongs to the glycosyl hydrolase 25 family.</text>
</comment>
<dbReference type="EC" id="3.2.1.17" evidence="4"/>
<proteinExistence type="inferred from homology"/>
<evidence type="ECO:0000313" key="8">
    <source>
        <dbReference type="Proteomes" id="UP000184526"/>
    </source>
</evidence>
<dbReference type="Gene3D" id="3.20.20.80">
    <property type="entry name" value="Glycosidases"/>
    <property type="match status" value="1"/>
</dbReference>
<dbReference type="Pfam" id="PF01183">
    <property type="entry name" value="Glyco_hydro_25"/>
    <property type="match status" value="1"/>
</dbReference>
<gene>
    <name evidence="7" type="ORF">SAMN02745196_01004</name>
</gene>
<organism evidence="7 8">
    <name type="scientific">Clostridium collagenovorans DSM 3089</name>
    <dbReference type="NCBI Taxonomy" id="1121306"/>
    <lineage>
        <taxon>Bacteria</taxon>
        <taxon>Bacillati</taxon>
        <taxon>Bacillota</taxon>
        <taxon>Clostridia</taxon>
        <taxon>Eubacteriales</taxon>
        <taxon>Clostridiaceae</taxon>
        <taxon>Clostridium</taxon>
    </lineage>
</organism>
<evidence type="ECO:0000256" key="1">
    <source>
        <dbReference type="ARBA" id="ARBA00010646"/>
    </source>
</evidence>
<evidence type="ECO:0000256" key="4">
    <source>
        <dbReference type="RuleBase" id="RU361176"/>
    </source>
</evidence>
<evidence type="ECO:0000313" key="7">
    <source>
        <dbReference type="EMBL" id="SHH68037.1"/>
    </source>
</evidence>
<protein>
    <recommendedName>
        <fullName evidence="4">Lysozyme</fullName>
        <ecNumber evidence="4">3.2.1.17</ecNumber>
    </recommendedName>
</protein>
<dbReference type="GO" id="GO:0003796">
    <property type="term" value="F:lysozyme activity"/>
    <property type="evidence" value="ECO:0007669"/>
    <property type="project" value="UniProtKB-EC"/>
</dbReference>
<evidence type="ECO:0000256" key="5">
    <source>
        <dbReference type="SAM" id="MobiDB-lite"/>
    </source>
</evidence>
<feature type="domain" description="LysM" evidence="6">
    <location>
        <begin position="242"/>
        <end position="286"/>
    </location>
</feature>
<keyword evidence="8" id="KW-1185">Reference proteome</keyword>
<dbReference type="InterPro" id="IPR002053">
    <property type="entry name" value="Glyco_hydro_25"/>
</dbReference>
<dbReference type="Pfam" id="PF01476">
    <property type="entry name" value="LysM"/>
    <property type="match status" value="3"/>
</dbReference>